<dbReference type="AlphaFoldDB" id="A0A7C3MJE9"/>
<evidence type="ECO:0000259" key="1">
    <source>
        <dbReference type="SMART" id="SM00465"/>
    </source>
</evidence>
<dbReference type="InterPro" id="IPR002837">
    <property type="entry name" value="DUF123"/>
</dbReference>
<accession>A0A7C3MJE9</accession>
<name>A0A7C3MJE9_DICTH</name>
<dbReference type="EMBL" id="DTIN01000009">
    <property type="protein sequence ID" value="HFX13089.1"/>
    <property type="molecule type" value="Genomic_DNA"/>
</dbReference>
<gene>
    <name evidence="2" type="ORF">ENW00_02885</name>
</gene>
<dbReference type="CDD" id="cd10441">
    <property type="entry name" value="GIY-YIG_COG1833"/>
    <property type="match status" value="1"/>
</dbReference>
<protein>
    <submittedName>
        <fullName evidence="2">GIY-YIG nuclease family protein</fullName>
    </submittedName>
</protein>
<proteinExistence type="predicted"/>
<dbReference type="PANTHER" id="PTHR37460:SF1">
    <property type="entry name" value="ENDONUCLEASE III"/>
    <property type="match status" value="1"/>
</dbReference>
<sequence>MKGIYLLVVEVEKDIECRVGRLGVIKFNRGLYIYVGSAQNSMEKRIKRHLSKNKKLYWHIDYLLESPFVRVREALYNDHLCKEWECKIASLIDGEKVPRFGSSDCKCDSHLIKVEENFLDNMKKYFRRLNIEWSVKNGCI</sequence>
<comment type="caution">
    <text evidence="2">The sequence shown here is derived from an EMBL/GenBank/DDBJ whole genome shotgun (WGS) entry which is preliminary data.</text>
</comment>
<dbReference type="SMART" id="SM00465">
    <property type="entry name" value="GIYc"/>
    <property type="match status" value="1"/>
</dbReference>
<evidence type="ECO:0000313" key="2">
    <source>
        <dbReference type="EMBL" id="HFX13089.1"/>
    </source>
</evidence>
<organism evidence="2">
    <name type="scientific">Dictyoglomus thermophilum</name>
    <dbReference type="NCBI Taxonomy" id="14"/>
    <lineage>
        <taxon>Bacteria</taxon>
        <taxon>Pseudomonadati</taxon>
        <taxon>Dictyoglomota</taxon>
        <taxon>Dictyoglomia</taxon>
        <taxon>Dictyoglomales</taxon>
        <taxon>Dictyoglomaceae</taxon>
        <taxon>Dictyoglomus</taxon>
    </lineage>
</organism>
<dbReference type="PANTHER" id="PTHR37460">
    <property type="entry name" value="ENDONUCLEASE III"/>
    <property type="match status" value="1"/>
</dbReference>
<dbReference type="InterPro" id="IPR000305">
    <property type="entry name" value="GIY-YIG_endonuc"/>
</dbReference>
<reference evidence="2" key="1">
    <citation type="journal article" date="2020" name="mSystems">
        <title>Genome- and Community-Level Interaction Insights into Carbon Utilization and Element Cycling Functions of Hydrothermarchaeota in Hydrothermal Sediment.</title>
        <authorList>
            <person name="Zhou Z."/>
            <person name="Liu Y."/>
            <person name="Xu W."/>
            <person name="Pan J."/>
            <person name="Luo Z.H."/>
            <person name="Li M."/>
        </authorList>
    </citation>
    <scope>NUCLEOTIDE SEQUENCE [LARGE SCALE GENOMIC DNA]</scope>
    <source>
        <strain evidence="2">SpSt-81</strain>
    </source>
</reference>
<feature type="domain" description="GIY-YIG" evidence="1">
    <location>
        <begin position="19"/>
        <end position="115"/>
    </location>
</feature>
<dbReference type="Pfam" id="PF01986">
    <property type="entry name" value="DUF123"/>
    <property type="match status" value="1"/>
</dbReference>